<protein>
    <submittedName>
        <fullName evidence="1">Uncharacterized protein</fullName>
    </submittedName>
</protein>
<organism evidence="1 2">
    <name type="scientific">Endozoicomonas euniceicola</name>
    <dbReference type="NCBI Taxonomy" id="1234143"/>
    <lineage>
        <taxon>Bacteria</taxon>
        <taxon>Pseudomonadati</taxon>
        <taxon>Pseudomonadota</taxon>
        <taxon>Gammaproteobacteria</taxon>
        <taxon>Oceanospirillales</taxon>
        <taxon>Endozoicomonadaceae</taxon>
        <taxon>Endozoicomonas</taxon>
    </lineage>
</organism>
<name>A0ABY6GWB0_9GAMM</name>
<reference evidence="1" key="1">
    <citation type="submission" date="2022-10" db="EMBL/GenBank/DDBJ databases">
        <title>Completed Genome Sequence of two octocoral isolated bacterium, Endozoicomonas euniceicola EF212T and Endozoicomonas gorgoniicola PS125T.</title>
        <authorList>
            <person name="Chiou Y.-J."/>
            <person name="Chen Y.-H."/>
        </authorList>
    </citation>
    <scope>NUCLEOTIDE SEQUENCE</scope>
    <source>
        <strain evidence="1">EF212</strain>
    </source>
</reference>
<dbReference type="Proteomes" id="UP001163255">
    <property type="component" value="Chromosome"/>
</dbReference>
<dbReference type="RefSeq" id="WP_262599480.1">
    <property type="nucleotide sequence ID" value="NZ_CP103300.1"/>
</dbReference>
<dbReference type="EMBL" id="CP103300">
    <property type="protein sequence ID" value="UYM17045.1"/>
    <property type="molecule type" value="Genomic_DNA"/>
</dbReference>
<evidence type="ECO:0000313" key="2">
    <source>
        <dbReference type="Proteomes" id="UP001163255"/>
    </source>
</evidence>
<proteinExistence type="predicted"/>
<gene>
    <name evidence="1" type="ORF">NX720_03710</name>
</gene>
<keyword evidence="2" id="KW-1185">Reference proteome</keyword>
<evidence type="ECO:0000313" key="1">
    <source>
        <dbReference type="EMBL" id="UYM17045.1"/>
    </source>
</evidence>
<sequence length="53" mass="6019">MNRTRCLVYDINRLNPRHITVTVSESNNAMMNFFIHIHQKASQSGVTAPHPIG</sequence>
<accession>A0ABY6GWB0</accession>